<evidence type="ECO:0000256" key="4">
    <source>
        <dbReference type="SAM" id="MobiDB-lite"/>
    </source>
</evidence>
<reference evidence="7" key="1">
    <citation type="submission" date="2016-06" db="UniProtKB">
        <authorList>
            <consortium name="WormBaseParasite"/>
        </authorList>
    </citation>
    <scope>IDENTIFICATION</scope>
</reference>
<dbReference type="SMART" id="SM00320">
    <property type="entry name" value="WD40"/>
    <property type="match status" value="2"/>
</dbReference>
<feature type="region of interest" description="Disordered" evidence="4">
    <location>
        <begin position="215"/>
        <end position="463"/>
    </location>
</feature>
<dbReference type="WBParaSite" id="ECPE_0000011201-mRNA-1">
    <property type="protein sequence ID" value="ECPE_0000011201-mRNA-1"/>
    <property type="gene ID" value="ECPE_0000011201"/>
</dbReference>
<dbReference type="EMBL" id="UZAN01000303">
    <property type="protein sequence ID" value="VDP18912.1"/>
    <property type="molecule type" value="Genomic_DNA"/>
</dbReference>
<feature type="region of interest" description="Disordered" evidence="4">
    <location>
        <begin position="482"/>
        <end position="523"/>
    </location>
</feature>
<feature type="region of interest" description="Disordered" evidence="4">
    <location>
        <begin position="1"/>
        <end position="66"/>
    </location>
</feature>
<feature type="repeat" description="WD" evidence="3">
    <location>
        <begin position="129"/>
        <end position="161"/>
    </location>
</feature>
<protein>
    <submittedName>
        <fullName evidence="7">WD_REPEATS_REGION domain-containing protein</fullName>
    </submittedName>
</protein>
<feature type="compositionally biased region" description="Low complexity" evidence="4">
    <location>
        <begin position="364"/>
        <end position="381"/>
    </location>
</feature>
<proteinExistence type="predicted"/>
<feature type="compositionally biased region" description="Basic residues" evidence="4">
    <location>
        <begin position="236"/>
        <end position="245"/>
    </location>
</feature>
<sequence>MVLEEVVRLTSSQATPSEASTASGSARESATNEAAHSDSVNPASASHSSTEAAPVNPPDLLDLPDEVIWSPSPVENASSRSVSPSPLCTCLACLTSIGKPEDDAYIVAGSDCGSMFIWDRYTTNTVRILEADSSTVNCVQPHPSICLLASSGIDSVVRLWSPRPEDDLEDSRVIKDHVGAAERNQRRSVTDPLELVLLNMGYRISGLDAGFTRRRPRRPRIVHRGERRGSGPRETRARRRSRHQSKSPSDEDGDFEVRIEWDMNEMDHDGEEDNDVQESAVPADGAGDEDYDNPDDLDDQPEARGATVYTGEPDPAITPEANGVTQQQETSSVDMTRVARPLDNRRGSRRGRRNRCQAGSSRLSVTVTTSSPCDSENPSSSAKPKTKRARNELTSSAFQPPIACSVFDDDEDDESAEEDVGSTDSDNPSRVGSTSFVRRTESSSHRSTRSGRGAGSSHHQPTVTPLATLRSVLHTGDHLFLFGAAPSTDGRPRQRERRSTTNSGSRMEEADDEENGVSEVPCS</sequence>
<dbReference type="PANTHER" id="PTHR15574">
    <property type="entry name" value="WD REPEAT DOMAIN-CONTAINING FAMILY"/>
    <property type="match status" value="1"/>
</dbReference>
<evidence type="ECO:0000313" key="6">
    <source>
        <dbReference type="Proteomes" id="UP000272942"/>
    </source>
</evidence>
<dbReference type="InterPro" id="IPR015943">
    <property type="entry name" value="WD40/YVTN_repeat-like_dom_sf"/>
</dbReference>
<dbReference type="GO" id="GO:0080008">
    <property type="term" value="C:Cul4-RING E3 ubiquitin ligase complex"/>
    <property type="evidence" value="ECO:0007669"/>
    <property type="project" value="TreeGrafter"/>
</dbReference>
<feature type="compositionally biased region" description="Polar residues" evidence="4">
    <location>
        <begin position="323"/>
        <end position="334"/>
    </location>
</feature>
<keyword evidence="6" id="KW-1185">Reference proteome</keyword>
<evidence type="ECO:0000256" key="1">
    <source>
        <dbReference type="ARBA" id="ARBA00022574"/>
    </source>
</evidence>
<dbReference type="Proteomes" id="UP000272942">
    <property type="component" value="Unassembled WGS sequence"/>
</dbReference>
<dbReference type="PROSITE" id="PS50082">
    <property type="entry name" value="WD_REPEATS_2"/>
    <property type="match status" value="1"/>
</dbReference>
<gene>
    <name evidence="5" type="ORF">ECPE_LOCUS113</name>
</gene>
<feature type="compositionally biased region" description="Basic and acidic residues" evidence="4">
    <location>
        <begin position="255"/>
        <end position="267"/>
    </location>
</feature>
<evidence type="ECO:0000313" key="5">
    <source>
        <dbReference type="EMBL" id="VDP18912.1"/>
    </source>
</evidence>
<reference evidence="5 6" key="2">
    <citation type="submission" date="2018-11" db="EMBL/GenBank/DDBJ databases">
        <authorList>
            <consortium name="Pathogen Informatics"/>
        </authorList>
    </citation>
    <scope>NUCLEOTIDE SEQUENCE [LARGE SCALE GENOMIC DNA]</scope>
    <source>
        <strain evidence="5 6">Egypt</strain>
    </source>
</reference>
<dbReference type="GO" id="GO:0005737">
    <property type="term" value="C:cytoplasm"/>
    <property type="evidence" value="ECO:0007669"/>
    <property type="project" value="TreeGrafter"/>
</dbReference>
<evidence type="ECO:0000256" key="3">
    <source>
        <dbReference type="PROSITE-ProRule" id="PRU00221"/>
    </source>
</evidence>
<keyword evidence="2" id="KW-0677">Repeat</keyword>
<feature type="compositionally biased region" description="Basic and acidic residues" evidence="4">
    <location>
        <begin position="490"/>
        <end position="499"/>
    </location>
</feature>
<keyword evidence="1 3" id="KW-0853">WD repeat</keyword>
<dbReference type="InterPro" id="IPR001680">
    <property type="entry name" value="WD40_rpt"/>
</dbReference>
<dbReference type="SUPFAM" id="SSF50978">
    <property type="entry name" value="WD40 repeat-like"/>
    <property type="match status" value="1"/>
</dbReference>
<dbReference type="AlphaFoldDB" id="A0A182ZZH8"/>
<feature type="compositionally biased region" description="Polar residues" evidence="4">
    <location>
        <begin position="9"/>
        <end position="51"/>
    </location>
</feature>
<accession>A0A182ZZH8</accession>
<dbReference type="InterPro" id="IPR036322">
    <property type="entry name" value="WD40_repeat_dom_sf"/>
</dbReference>
<dbReference type="PANTHER" id="PTHR15574:SF40">
    <property type="entry name" value="WD AND TETRATRICOPEPTIDE REPEATS PROTEIN 1"/>
    <property type="match status" value="1"/>
</dbReference>
<evidence type="ECO:0000256" key="2">
    <source>
        <dbReference type="ARBA" id="ARBA00022737"/>
    </source>
</evidence>
<dbReference type="GO" id="GO:0045717">
    <property type="term" value="P:negative regulation of fatty acid biosynthetic process"/>
    <property type="evidence" value="ECO:0007669"/>
    <property type="project" value="TreeGrafter"/>
</dbReference>
<organism evidence="7">
    <name type="scientific">Echinostoma caproni</name>
    <dbReference type="NCBI Taxonomy" id="27848"/>
    <lineage>
        <taxon>Eukaryota</taxon>
        <taxon>Metazoa</taxon>
        <taxon>Spiralia</taxon>
        <taxon>Lophotrochozoa</taxon>
        <taxon>Platyhelminthes</taxon>
        <taxon>Trematoda</taxon>
        <taxon>Digenea</taxon>
        <taxon>Plagiorchiida</taxon>
        <taxon>Echinostomata</taxon>
        <taxon>Echinostomatoidea</taxon>
        <taxon>Echinostomatidae</taxon>
        <taxon>Echinostoma</taxon>
    </lineage>
</organism>
<evidence type="ECO:0000313" key="7">
    <source>
        <dbReference type="WBParaSite" id="ECPE_0000011201-mRNA-1"/>
    </source>
</evidence>
<feature type="compositionally biased region" description="Polar residues" evidence="4">
    <location>
        <begin position="422"/>
        <end position="437"/>
    </location>
</feature>
<dbReference type="Gene3D" id="2.130.10.10">
    <property type="entry name" value="YVTN repeat-like/Quinoprotein amine dehydrogenase"/>
    <property type="match status" value="1"/>
</dbReference>
<feature type="compositionally biased region" description="Acidic residues" evidence="4">
    <location>
        <begin position="286"/>
        <end position="300"/>
    </location>
</feature>
<dbReference type="InterPro" id="IPR045151">
    <property type="entry name" value="DCAF8"/>
</dbReference>
<dbReference type="OrthoDB" id="4869960at2759"/>
<feature type="compositionally biased region" description="Basic and acidic residues" evidence="4">
    <location>
        <begin position="223"/>
        <end position="235"/>
    </location>
</feature>
<name>A0A182ZZH8_9TREM</name>
<dbReference type="Pfam" id="PF00400">
    <property type="entry name" value="WD40"/>
    <property type="match status" value="1"/>
</dbReference>
<feature type="compositionally biased region" description="Acidic residues" evidence="4">
    <location>
        <begin position="407"/>
        <end position="421"/>
    </location>
</feature>